<evidence type="ECO:0000256" key="5">
    <source>
        <dbReference type="ARBA" id="ARBA00023136"/>
    </source>
</evidence>
<evidence type="ECO:0000256" key="4">
    <source>
        <dbReference type="ARBA" id="ARBA00022989"/>
    </source>
</evidence>
<feature type="transmembrane region" description="Helical" evidence="7">
    <location>
        <begin position="12"/>
        <end position="33"/>
    </location>
</feature>
<keyword evidence="3 6" id="KW-0812">Transmembrane</keyword>
<sequence>MFDILIYPFMQRALTAGVLVGVMTSLLGVLVVLRRSAFFGDAIAHAALAGVAVGVLLGWNPLLAAIGVGVGIAMSLHTVERRSRLALDTVLGFVLPFFLAVGVLLLSLSPGYQPELVSFLFGSILTVSQDSLLVIVAITVVVLGFLLRFRHQLIFATFDEDAAQLAGIRVGLVLTTYYILLALVIIASIRTVGTVLVTALLVIPAATAKILARSLRQMFVLTPLLGTASVLGGMLGSYYLDLPSGPAIVVLSGFIFLVVGLGHSRLLSRRRQ</sequence>
<keyword evidence="5 7" id="KW-0472">Membrane</keyword>
<feature type="transmembrane region" description="Helical" evidence="7">
    <location>
        <begin position="91"/>
        <end position="112"/>
    </location>
</feature>
<dbReference type="InterPro" id="IPR037294">
    <property type="entry name" value="ABC_BtuC-like"/>
</dbReference>
<reference evidence="8" key="1">
    <citation type="submission" date="2019-03" db="EMBL/GenBank/DDBJ databases">
        <title>Lake Tanganyika Metagenome-Assembled Genomes (MAGs).</title>
        <authorList>
            <person name="Tran P."/>
        </authorList>
    </citation>
    <scope>NUCLEOTIDE SEQUENCE</scope>
    <source>
        <strain evidence="8">K_DeepCast_65m_m2_066</strain>
    </source>
</reference>
<dbReference type="InterPro" id="IPR001626">
    <property type="entry name" value="ABC_TroCD"/>
</dbReference>
<keyword evidence="6" id="KW-0813">Transport</keyword>
<dbReference type="GO" id="GO:0010043">
    <property type="term" value="P:response to zinc ion"/>
    <property type="evidence" value="ECO:0007669"/>
    <property type="project" value="TreeGrafter"/>
</dbReference>
<proteinExistence type="inferred from homology"/>
<dbReference type="EMBL" id="VGLS01000608">
    <property type="protein sequence ID" value="MBM3225545.1"/>
    <property type="molecule type" value="Genomic_DNA"/>
</dbReference>
<evidence type="ECO:0000256" key="3">
    <source>
        <dbReference type="ARBA" id="ARBA00022692"/>
    </source>
</evidence>
<evidence type="ECO:0000313" key="8">
    <source>
        <dbReference type="EMBL" id="MBM3225545.1"/>
    </source>
</evidence>
<dbReference type="AlphaFoldDB" id="A0A937W4F0"/>
<feature type="transmembrane region" description="Helical" evidence="7">
    <location>
        <begin position="170"/>
        <end position="189"/>
    </location>
</feature>
<evidence type="ECO:0000313" key="9">
    <source>
        <dbReference type="Proteomes" id="UP000712673"/>
    </source>
</evidence>
<feature type="transmembrane region" description="Helical" evidence="7">
    <location>
        <begin position="195"/>
        <end position="212"/>
    </location>
</feature>
<name>A0A937W4F0_UNCTE</name>
<comment type="caution">
    <text evidence="8">The sequence shown here is derived from an EMBL/GenBank/DDBJ whole genome shotgun (WGS) entry which is preliminary data.</text>
</comment>
<evidence type="ECO:0000256" key="6">
    <source>
        <dbReference type="RuleBase" id="RU003943"/>
    </source>
</evidence>
<accession>A0A937W4F0</accession>
<feature type="transmembrane region" description="Helical" evidence="7">
    <location>
        <begin position="132"/>
        <end position="149"/>
    </location>
</feature>
<dbReference type="PANTHER" id="PTHR30477">
    <property type="entry name" value="ABC-TRANSPORTER METAL-BINDING PROTEIN"/>
    <property type="match status" value="1"/>
</dbReference>
<feature type="transmembrane region" description="Helical" evidence="7">
    <location>
        <begin position="219"/>
        <end position="240"/>
    </location>
</feature>
<dbReference type="PANTHER" id="PTHR30477:SF0">
    <property type="entry name" value="METAL TRANSPORT SYSTEM MEMBRANE PROTEIN TM_0125-RELATED"/>
    <property type="match status" value="1"/>
</dbReference>
<dbReference type="GO" id="GO:0043190">
    <property type="term" value="C:ATP-binding cassette (ABC) transporter complex"/>
    <property type="evidence" value="ECO:0007669"/>
    <property type="project" value="InterPro"/>
</dbReference>
<gene>
    <name evidence="8" type="ORF">FJZ47_17340</name>
</gene>
<evidence type="ECO:0000256" key="7">
    <source>
        <dbReference type="SAM" id="Phobius"/>
    </source>
</evidence>
<feature type="transmembrane region" description="Helical" evidence="7">
    <location>
        <begin position="246"/>
        <end position="267"/>
    </location>
</feature>
<comment type="subcellular location">
    <subcellularLocation>
        <location evidence="6">Cell membrane</location>
        <topology evidence="6">Multi-pass membrane protein</topology>
    </subcellularLocation>
    <subcellularLocation>
        <location evidence="1">Membrane</location>
        <topology evidence="1">Multi-pass membrane protein</topology>
    </subcellularLocation>
</comment>
<dbReference type="Pfam" id="PF00950">
    <property type="entry name" value="ABC-3"/>
    <property type="match status" value="1"/>
</dbReference>
<organism evidence="8 9">
    <name type="scientific">Tectimicrobiota bacterium</name>
    <dbReference type="NCBI Taxonomy" id="2528274"/>
    <lineage>
        <taxon>Bacteria</taxon>
        <taxon>Pseudomonadati</taxon>
        <taxon>Nitrospinota/Tectimicrobiota group</taxon>
        <taxon>Candidatus Tectimicrobiota</taxon>
    </lineage>
</organism>
<evidence type="ECO:0000256" key="2">
    <source>
        <dbReference type="ARBA" id="ARBA00008034"/>
    </source>
</evidence>
<evidence type="ECO:0000256" key="1">
    <source>
        <dbReference type="ARBA" id="ARBA00004141"/>
    </source>
</evidence>
<comment type="similarity">
    <text evidence="2 6">Belongs to the ABC-3 integral membrane protein family.</text>
</comment>
<dbReference type="SUPFAM" id="SSF81345">
    <property type="entry name" value="ABC transporter involved in vitamin B12 uptake, BtuC"/>
    <property type="match status" value="1"/>
</dbReference>
<keyword evidence="4 7" id="KW-1133">Transmembrane helix</keyword>
<protein>
    <submittedName>
        <fullName evidence="8">Metal ABC transporter permease</fullName>
    </submittedName>
</protein>
<dbReference type="CDD" id="cd06550">
    <property type="entry name" value="TM_ABC_iron-siderophores_like"/>
    <property type="match status" value="1"/>
</dbReference>
<dbReference type="Proteomes" id="UP000712673">
    <property type="component" value="Unassembled WGS sequence"/>
</dbReference>
<dbReference type="Gene3D" id="1.10.3470.10">
    <property type="entry name" value="ABC transporter involved in vitamin B12 uptake, BtuC"/>
    <property type="match status" value="1"/>
</dbReference>
<dbReference type="GO" id="GO:0055085">
    <property type="term" value="P:transmembrane transport"/>
    <property type="evidence" value="ECO:0007669"/>
    <property type="project" value="InterPro"/>
</dbReference>